<dbReference type="PATRIC" id="fig|1410657.5.peg.1689"/>
<keyword evidence="3" id="KW-0963">Cytoplasm</keyword>
<protein>
    <recommendedName>
        <fullName evidence="2 3">Segregation and condensation protein A</fullName>
    </recommendedName>
</protein>
<name>A0A0R2HKC4_9FIRM</name>
<sequence>MFSKEGEKMEYQVKTEEFTGPLDLLLHLIKEKNMDLLDLDVSIICDQYLAYIETMDPSYLEAMSEYLVMAAWLIEMKSRLLLPKEHLDEEDDYEEKRQEMIRKLIEKNQINEVIQEFEEAYNQRQMMFSKMPTLDQFSSEVEDQLPDNLEVYDLISAMQKILKRKMAQSPLESKVARVEISIAERCEQIETFFSMKKGQLVDFEDLFDEGDRYFAVVTFLSVLVLVKNQKLVITQEENFDRIYLKGKYYE</sequence>
<dbReference type="GO" id="GO:0006260">
    <property type="term" value="P:DNA replication"/>
    <property type="evidence" value="ECO:0007669"/>
    <property type="project" value="UniProtKB-UniRule"/>
</dbReference>
<comment type="function">
    <text evidence="3">Participates in chromosomal partition during cell division. May act via the formation of a condensin-like complex containing Smc and ScpB that pull DNA away from mid-cell into both cell halves.</text>
</comment>
<comment type="subcellular location">
    <subcellularLocation>
        <location evidence="3">Cytoplasm</location>
    </subcellularLocation>
    <text evidence="3">Associated with two foci at the outer edges of the nucleoid region in young cells, and at four foci within both cell halves in older cells.</text>
</comment>
<evidence type="ECO:0000313" key="4">
    <source>
        <dbReference type="EMBL" id="KRN50821.1"/>
    </source>
</evidence>
<dbReference type="HAMAP" id="MF_01805">
    <property type="entry name" value="ScpA"/>
    <property type="match status" value="1"/>
</dbReference>
<organism evidence="4 5">
    <name type="scientific">Kandleria vitulina DSM 20405</name>
    <dbReference type="NCBI Taxonomy" id="1410657"/>
    <lineage>
        <taxon>Bacteria</taxon>
        <taxon>Bacillati</taxon>
        <taxon>Bacillota</taxon>
        <taxon>Erysipelotrichia</taxon>
        <taxon>Erysipelotrichales</taxon>
        <taxon>Coprobacillaceae</taxon>
        <taxon>Kandleria</taxon>
    </lineage>
</organism>
<dbReference type="Pfam" id="PF02616">
    <property type="entry name" value="SMC_ScpA"/>
    <property type="match status" value="1"/>
</dbReference>
<accession>A0A0R2HKC4</accession>
<dbReference type="GO" id="GO:0005737">
    <property type="term" value="C:cytoplasm"/>
    <property type="evidence" value="ECO:0007669"/>
    <property type="project" value="UniProtKB-SubCell"/>
</dbReference>
<comment type="subunit">
    <text evidence="3">Component of a cohesin-like complex composed of ScpA, ScpB and the Smc homodimer, in which ScpA and ScpB bind to the head domain of Smc. The presence of the three proteins is required for the association of the complex with DNA.</text>
</comment>
<comment type="similarity">
    <text evidence="3">Belongs to the ScpA family.</text>
</comment>
<dbReference type="PANTHER" id="PTHR33969:SF2">
    <property type="entry name" value="SEGREGATION AND CONDENSATION PROTEIN A"/>
    <property type="match status" value="1"/>
</dbReference>
<keyword evidence="5" id="KW-1185">Reference proteome</keyword>
<evidence type="ECO:0000256" key="2">
    <source>
        <dbReference type="ARBA" id="ARBA00044777"/>
    </source>
</evidence>
<keyword evidence="3" id="KW-0132">Cell division</keyword>
<dbReference type="AlphaFoldDB" id="A0A0R2HKC4"/>
<dbReference type="Proteomes" id="UP000051841">
    <property type="component" value="Unassembled WGS sequence"/>
</dbReference>
<gene>
    <name evidence="3" type="primary">scpA</name>
    <name evidence="4" type="ORF">IV49_GL001637</name>
</gene>
<dbReference type="GO" id="GO:0051301">
    <property type="term" value="P:cell division"/>
    <property type="evidence" value="ECO:0007669"/>
    <property type="project" value="UniProtKB-KW"/>
</dbReference>
<dbReference type="PANTHER" id="PTHR33969">
    <property type="entry name" value="SEGREGATION AND CONDENSATION PROTEIN A"/>
    <property type="match status" value="1"/>
</dbReference>
<keyword evidence="3" id="KW-0131">Cell cycle</keyword>
<evidence type="ECO:0000313" key="5">
    <source>
        <dbReference type="Proteomes" id="UP000051841"/>
    </source>
</evidence>
<dbReference type="GO" id="GO:0007059">
    <property type="term" value="P:chromosome segregation"/>
    <property type="evidence" value="ECO:0007669"/>
    <property type="project" value="UniProtKB-UniRule"/>
</dbReference>
<evidence type="ECO:0000256" key="1">
    <source>
        <dbReference type="ARBA" id="ARBA00022829"/>
    </source>
</evidence>
<dbReference type="InterPro" id="IPR003768">
    <property type="entry name" value="ScpA"/>
</dbReference>
<proteinExistence type="inferred from homology"/>
<evidence type="ECO:0000256" key="3">
    <source>
        <dbReference type="HAMAP-Rule" id="MF_01805"/>
    </source>
</evidence>
<dbReference type="Gene3D" id="1.10.10.580">
    <property type="entry name" value="Structural maintenance of chromosome 1. Chain E"/>
    <property type="match status" value="1"/>
</dbReference>
<reference evidence="4 5" key="1">
    <citation type="journal article" date="2015" name="Genome Announc.">
        <title>Expanding the biotechnology potential of lactobacilli through comparative genomics of 213 strains and associated genera.</title>
        <authorList>
            <person name="Sun Z."/>
            <person name="Harris H.M."/>
            <person name="McCann A."/>
            <person name="Guo C."/>
            <person name="Argimon S."/>
            <person name="Zhang W."/>
            <person name="Yang X."/>
            <person name="Jeffery I.B."/>
            <person name="Cooney J.C."/>
            <person name="Kagawa T.F."/>
            <person name="Liu W."/>
            <person name="Song Y."/>
            <person name="Salvetti E."/>
            <person name="Wrobel A."/>
            <person name="Rasinkangas P."/>
            <person name="Parkhill J."/>
            <person name="Rea M.C."/>
            <person name="O'Sullivan O."/>
            <person name="Ritari J."/>
            <person name="Douillard F.P."/>
            <person name="Paul Ross R."/>
            <person name="Yang R."/>
            <person name="Briner A.E."/>
            <person name="Felis G.E."/>
            <person name="de Vos W.M."/>
            <person name="Barrangou R."/>
            <person name="Klaenhammer T.R."/>
            <person name="Caufield P.W."/>
            <person name="Cui Y."/>
            <person name="Zhang H."/>
            <person name="O'Toole P.W."/>
        </authorList>
    </citation>
    <scope>NUCLEOTIDE SEQUENCE [LARGE SCALE GENOMIC DNA]</scope>
    <source>
        <strain evidence="4 5">DSM 20405</strain>
    </source>
</reference>
<dbReference type="InterPro" id="IPR023093">
    <property type="entry name" value="ScpA-like_C"/>
</dbReference>
<comment type="caution">
    <text evidence="4">The sequence shown here is derived from an EMBL/GenBank/DDBJ whole genome shotgun (WGS) entry which is preliminary data.</text>
</comment>
<keyword evidence="1 3" id="KW-0159">Chromosome partition</keyword>
<dbReference type="EMBL" id="JQBL01000005">
    <property type="protein sequence ID" value="KRN50821.1"/>
    <property type="molecule type" value="Genomic_DNA"/>
</dbReference>
<dbReference type="Gene3D" id="6.10.250.2410">
    <property type="match status" value="1"/>
</dbReference>